<protein>
    <submittedName>
        <fullName evidence="2">Uncharacterized protein</fullName>
    </submittedName>
</protein>
<feature type="region of interest" description="Disordered" evidence="1">
    <location>
        <begin position="16"/>
        <end position="38"/>
    </location>
</feature>
<name>A0A6G0QDR5_9STRA</name>
<comment type="caution">
    <text evidence="2">The sequence shown here is derived from an EMBL/GenBank/DDBJ whole genome shotgun (WGS) entry which is preliminary data.</text>
</comment>
<reference evidence="2 3" key="1">
    <citation type="submission" date="2018-09" db="EMBL/GenBank/DDBJ databases">
        <title>Genomic investigation of the strawberry pathogen Phytophthora fragariae indicates pathogenicity is determined by transcriptional variation in three key races.</title>
        <authorList>
            <person name="Adams T.M."/>
            <person name="Armitage A.D."/>
            <person name="Sobczyk M.K."/>
            <person name="Bates H.J."/>
            <person name="Dunwell J.M."/>
            <person name="Nellist C.F."/>
            <person name="Harrison R.J."/>
        </authorList>
    </citation>
    <scope>NUCLEOTIDE SEQUENCE [LARGE SCALE GENOMIC DNA]</scope>
    <source>
        <strain evidence="2 3">NOV-77</strain>
    </source>
</reference>
<dbReference type="AlphaFoldDB" id="A0A6G0QDR5"/>
<evidence type="ECO:0000256" key="1">
    <source>
        <dbReference type="SAM" id="MobiDB-lite"/>
    </source>
</evidence>
<gene>
    <name evidence="2" type="ORF">PF008_g27646</name>
</gene>
<evidence type="ECO:0000313" key="2">
    <source>
        <dbReference type="EMBL" id="KAE9282418.1"/>
    </source>
</evidence>
<feature type="compositionally biased region" description="Polar residues" evidence="1">
    <location>
        <begin position="16"/>
        <end position="37"/>
    </location>
</feature>
<proteinExistence type="predicted"/>
<dbReference type="Proteomes" id="UP000486351">
    <property type="component" value="Unassembled WGS sequence"/>
</dbReference>
<dbReference type="EMBL" id="QXFY01003748">
    <property type="protein sequence ID" value="KAE9282418.1"/>
    <property type="molecule type" value="Genomic_DNA"/>
</dbReference>
<accession>A0A6G0QDR5</accession>
<sequence length="126" mass="14706">MRHLIAWLVNVGDSNPSRNSTFSSIDPSSHCGGQQPRQELDLQQHGRLRRMARQREGQQPQQELDLQHRGRLRRMAWPAWQQHREQQLDLQQYRRLRRMDSNSTASSNSTISMDAYVASPCQLGEQ</sequence>
<evidence type="ECO:0000313" key="3">
    <source>
        <dbReference type="Proteomes" id="UP000486351"/>
    </source>
</evidence>
<organism evidence="2 3">
    <name type="scientific">Phytophthora fragariae</name>
    <dbReference type="NCBI Taxonomy" id="53985"/>
    <lineage>
        <taxon>Eukaryota</taxon>
        <taxon>Sar</taxon>
        <taxon>Stramenopiles</taxon>
        <taxon>Oomycota</taxon>
        <taxon>Peronosporomycetes</taxon>
        <taxon>Peronosporales</taxon>
        <taxon>Peronosporaceae</taxon>
        <taxon>Phytophthora</taxon>
    </lineage>
</organism>